<gene>
    <name evidence="11" type="ORF">HN018_19055</name>
</gene>
<feature type="binding site" evidence="7">
    <location>
        <position position="415"/>
    </location>
    <ligand>
        <name>Zn(2+)</name>
        <dbReference type="ChEBI" id="CHEBI:29105"/>
        <label>2</label>
    </ligand>
</feature>
<dbReference type="NCBIfam" id="TIGR01879">
    <property type="entry name" value="hydantase"/>
    <property type="match status" value="1"/>
</dbReference>
<accession>A0A6M8HU02</accession>
<comment type="cofactor">
    <cofactor evidence="7">
        <name>Zn(2+)</name>
        <dbReference type="ChEBI" id="CHEBI:29105"/>
    </cofactor>
    <text evidence="7">Binds 2 Zn(2+) ions per subunit.</text>
</comment>
<keyword evidence="12" id="KW-1185">Reference proteome</keyword>
<evidence type="ECO:0000256" key="4">
    <source>
        <dbReference type="ARBA" id="ARBA00022723"/>
    </source>
</evidence>
<evidence type="ECO:0000256" key="3">
    <source>
        <dbReference type="ARBA" id="ARBA00011738"/>
    </source>
</evidence>
<feature type="binding site" evidence="7">
    <location>
        <position position="114"/>
    </location>
    <ligand>
        <name>Zn(2+)</name>
        <dbReference type="ChEBI" id="CHEBI:29105"/>
        <label>1</label>
    </ligand>
</feature>
<dbReference type="GO" id="GO:0046872">
    <property type="term" value="F:metal ion binding"/>
    <property type="evidence" value="ECO:0007669"/>
    <property type="project" value="UniProtKB-KW"/>
</dbReference>
<comment type="similarity">
    <text evidence="2">Belongs to the peptidase M20 family.</text>
</comment>
<dbReference type="KEGG" id="lck:HN018_19055"/>
<feature type="region of interest" description="Disordered" evidence="9">
    <location>
        <begin position="1"/>
        <end position="32"/>
    </location>
</feature>
<feature type="binding site" evidence="7">
    <location>
        <position position="125"/>
    </location>
    <ligand>
        <name>Zn(2+)</name>
        <dbReference type="ChEBI" id="CHEBI:29105"/>
        <label>2</label>
    </ligand>
</feature>
<feature type="binding site" evidence="8">
    <location>
        <position position="321"/>
    </location>
    <ligand>
        <name>allantoate</name>
        <dbReference type="ChEBI" id="CHEBI:17536"/>
    </ligand>
</feature>
<dbReference type="Pfam" id="PF07687">
    <property type="entry name" value="M20_dimer"/>
    <property type="match status" value="1"/>
</dbReference>
<evidence type="ECO:0000313" key="11">
    <source>
        <dbReference type="EMBL" id="QKE91848.1"/>
    </source>
</evidence>
<comment type="cofactor">
    <cofactor evidence="1">
        <name>Mn(2+)</name>
        <dbReference type="ChEBI" id="CHEBI:29035"/>
    </cofactor>
</comment>
<dbReference type="AlphaFoldDB" id="A0A6M8HU02"/>
<feature type="binding site" evidence="7">
    <location>
        <position position="125"/>
    </location>
    <ligand>
        <name>Zn(2+)</name>
        <dbReference type="ChEBI" id="CHEBI:29105"/>
        <label>1</label>
    </ligand>
</feature>
<evidence type="ECO:0000256" key="7">
    <source>
        <dbReference type="PIRSR" id="PIRSR001235-1"/>
    </source>
</evidence>
<evidence type="ECO:0000256" key="8">
    <source>
        <dbReference type="PIRSR" id="PIRSR001235-2"/>
    </source>
</evidence>
<reference evidence="11 12" key="1">
    <citation type="journal article" date="2014" name="World J. Microbiol. Biotechnol.">
        <title>Biodiversity and physiological characteristics of Antarctic and Arctic lichens-associated bacteria.</title>
        <authorList>
            <person name="Lee Y.M."/>
            <person name="Kim E.H."/>
            <person name="Lee H.K."/>
            <person name="Hong S.G."/>
        </authorList>
    </citation>
    <scope>NUCLEOTIDE SEQUENCE [LARGE SCALE GENOMIC DNA]</scope>
    <source>
        <strain evidence="11 12">PAMC 26569</strain>
    </source>
</reference>
<feature type="domain" description="Peptidase M20 dimerisation" evidence="10">
    <location>
        <begin position="244"/>
        <end position="342"/>
    </location>
</feature>
<evidence type="ECO:0000256" key="6">
    <source>
        <dbReference type="ARBA" id="ARBA00023211"/>
    </source>
</evidence>
<dbReference type="PANTHER" id="PTHR32494:SF19">
    <property type="entry name" value="ALLANTOATE DEIMINASE-RELATED"/>
    <property type="match status" value="1"/>
</dbReference>
<dbReference type="PIRSF" id="PIRSF001235">
    <property type="entry name" value="Amidase_carbamoylase"/>
    <property type="match status" value="1"/>
</dbReference>
<dbReference type="CDD" id="cd03884">
    <property type="entry name" value="M20_bAS"/>
    <property type="match status" value="1"/>
</dbReference>
<keyword evidence="6" id="KW-0464">Manganese</keyword>
<feature type="binding site" evidence="8">
    <location>
        <position position="308"/>
    </location>
    <ligand>
        <name>allantoate</name>
        <dbReference type="ChEBI" id="CHEBI:17536"/>
    </ligand>
</feature>
<comment type="subunit">
    <text evidence="3">Homodimer.</text>
</comment>
<dbReference type="Gene3D" id="3.30.70.360">
    <property type="match status" value="1"/>
</dbReference>
<sequence length="451" mass="46533">MRPGSGVEVRHRDSIETGDAASGGNVGGQDDDGQAQAIAARLMQRLDLLADCTDTPGHGLSRLFLSPAHRRAVDLVGGWMREAGLSVRMDAAASLIGELAGPTPGVPVLLVGSHLDSVRDGGRFDGNLGVLGGLAALELLHARGVVLPFGVLLLAFGDEEGVRFPVTLTGSRALAGTLDIERQLAATDADGISLAEALSAFDGDPDGLSTARIAGPVLGFVELHIEQGPVLEQAGLALGIVTAINGAGRYRLLVEGEAGHAGTVPMASRRDALAAAAEMLVAIRRIALGLQDVTATIGRIEVQPGAVNVIPGQAMFTLDLRAPLDTDRTKAWNAIRADIGAIAQAHGVRLAIEPVHDAPAAPCDTALQSRLEQACAAEGVATRRLPSGAGHDAMAMASLCPIAMLFVRCKGGISHTPAEAIQAGDAALGVRVLARLLQSWIPDRSAQVSRW</sequence>
<dbReference type="InterPro" id="IPR011650">
    <property type="entry name" value="Peptidase_M20_dimer"/>
</dbReference>
<dbReference type="Gene3D" id="3.40.630.10">
    <property type="entry name" value="Zn peptidases"/>
    <property type="match status" value="1"/>
</dbReference>
<dbReference type="SUPFAM" id="SSF53187">
    <property type="entry name" value="Zn-dependent exopeptidases"/>
    <property type="match status" value="1"/>
</dbReference>
<dbReference type="NCBIfam" id="NF006775">
    <property type="entry name" value="PRK09290.2-5"/>
    <property type="match status" value="1"/>
</dbReference>
<evidence type="ECO:0000256" key="1">
    <source>
        <dbReference type="ARBA" id="ARBA00001936"/>
    </source>
</evidence>
<evidence type="ECO:0000256" key="5">
    <source>
        <dbReference type="ARBA" id="ARBA00022801"/>
    </source>
</evidence>
<dbReference type="Proteomes" id="UP000500767">
    <property type="component" value="Chromosome"/>
</dbReference>
<protein>
    <submittedName>
        <fullName evidence="11">Allantoate amidohydrolase</fullName>
    </submittedName>
</protein>
<dbReference type="InterPro" id="IPR010158">
    <property type="entry name" value="Amidase_Cbmase"/>
</dbReference>
<evidence type="ECO:0000256" key="2">
    <source>
        <dbReference type="ARBA" id="ARBA00006153"/>
    </source>
</evidence>
<dbReference type="InterPro" id="IPR002933">
    <property type="entry name" value="Peptidase_M20"/>
</dbReference>
<evidence type="ECO:0000313" key="12">
    <source>
        <dbReference type="Proteomes" id="UP000500767"/>
    </source>
</evidence>
<feature type="binding site" evidence="7">
    <location>
        <position position="224"/>
    </location>
    <ligand>
        <name>Zn(2+)</name>
        <dbReference type="ChEBI" id="CHEBI:29105"/>
        <label>1</label>
    </ligand>
</feature>
<evidence type="ECO:0000256" key="9">
    <source>
        <dbReference type="SAM" id="MobiDB-lite"/>
    </source>
</evidence>
<dbReference type="SUPFAM" id="SSF55031">
    <property type="entry name" value="Bacterial exopeptidase dimerisation domain"/>
    <property type="match status" value="1"/>
</dbReference>
<dbReference type="Pfam" id="PF01546">
    <property type="entry name" value="Peptidase_M20"/>
    <property type="match status" value="1"/>
</dbReference>
<keyword evidence="5 11" id="KW-0378">Hydrolase</keyword>
<dbReference type="GO" id="GO:0016813">
    <property type="term" value="F:hydrolase activity, acting on carbon-nitrogen (but not peptide) bonds, in linear amidines"/>
    <property type="evidence" value="ECO:0007669"/>
    <property type="project" value="InterPro"/>
</dbReference>
<dbReference type="EMBL" id="CP053708">
    <property type="protein sequence ID" value="QKE91848.1"/>
    <property type="molecule type" value="Genomic_DNA"/>
</dbReference>
<organism evidence="11 12">
    <name type="scientific">Lichenicola cladoniae</name>
    <dbReference type="NCBI Taxonomy" id="1484109"/>
    <lineage>
        <taxon>Bacteria</taxon>
        <taxon>Pseudomonadati</taxon>
        <taxon>Pseudomonadota</taxon>
        <taxon>Alphaproteobacteria</taxon>
        <taxon>Acetobacterales</taxon>
        <taxon>Acetobacteraceae</taxon>
        <taxon>Lichenicola</taxon>
    </lineage>
</organism>
<dbReference type="PANTHER" id="PTHR32494">
    <property type="entry name" value="ALLANTOATE DEIMINASE-RELATED"/>
    <property type="match status" value="1"/>
</dbReference>
<keyword evidence="7" id="KW-0862">Zinc</keyword>
<feature type="binding site" evidence="8">
    <location>
        <position position="249"/>
    </location>
    <ligand>
        <name>allantoate</name>
        <dbReference type="ChEBI" id="CHEBI:17536"/>
    </ligand>
</feature>
<name>A0A6M8HU02_9PROT</name>
<evidence type="ECO:0000259" key="10">
    <source>
        <dbReference type="Pfam" id="PF07687"/>
    </source>
</evidence>
<proteinExistence type="inferred from homology"/>
<keyword evidence="4 7" id="KW-0479">Metal-binding</keyword>
<dbReference type="InterPro" id="IPR036264">
    <property type="entry name" value="Bact_exopeptidase_dim_dom"/>
</dbReference>
<feature type="binding site" evidence="7">
    <location>
        <position position="160"/>
    </location>
    <ligand>
        <name>Zn(2+)</name>
        <dbReference type="ChEBI" id="CHEBI:29105"/>
        <label>2</label>
    </ligand>
</feature>